<proteinExistence type="predicted"/>
<accession>A0AA38SCD5</accession>
<organism evidence="1 2">
    <name type="scientific">Centaurea solstitialis</name>
    <name type="common">yellow star-thistle</name>
    <dbReference type="NCBI Taxonomy" id="347529"/>
    <lineage>
        <taxon>Eukaryota</taxon>
        <taxon>Viridiplantae</taxon>
        <taxon>Streptophyta</taxon>
        <taxon>Embryophyta</taxon>
        <taxon>Tracheophyta</taxon>
        <taxon>Spermatophyta</taxon>
        <taxon>Magnoliopsida</taxon>
        <taxon>eudicotyledons</taxon>
        <taxon>Gunneridae</taxon>
        <taxon>Pentapetalae</taxon>
        <taxon>asterids</taxon>
        <taxon>campanulids</taxon>
        <taxon>Asterales</taxon>
        <taxon>Asteraceae</taxon>
        <taxon>Carduoideae</taxon>
        <taxon>Cardueae</taxon>
        <taxon>Centaureinae</taxon>
        <taxon>Centaurea</taxon>
    </lineage>
</organism>
<evidence type="ECO:0000313" key="2">
    <source>
        <dbReference type="Proteomes" id="UP001172457"/>
    </source>
</evidence>
<comment type="caution">
    <text evidence="1">The sequence shown here is derived from an EMBL/GenBank/DDBJ whole genome shotgun (WGS) entry which is preliminary data.</text>
</comment>
<reference evidence="1" key="1">
    <citation type="submission" date="2023-03" db="EMBL/GenBank/DDBJ databases">
        <title>Chromosome-scale reference genome and RAD-based genetic map of yellow starthistle (Centaurea solstitialis) reveal putative structural variation and QTLs associated with invader traits.</title>
        <authorList>
            <person name="Reatini B."/>
            <person name="Cang F.A."/>
            <person name="Jiang Q."/>
            <person name="Mckibben M.T.W."/>
            <person name="Barker M.S."/>
            <person name="Rieseberg L.H."/>
            <person name="Dlugosch K.M."/>
        </authorList>
    </citation>
    <scope>NUCLEOTIDE SEQUENCE</scope>
    <source>
        <strain evidence="1">CAN-66</strain>
        <tissue evidence="1">Leaf</tissue>
    </source>
</reference>
<sequence>MAFCFPYLKNDEAIIAKDFLIYKDKGGSVLAKGLGRCGGISHLSSIFFLFHDVVAGKAMIVGYMQNGFNEEAIDLFRSMIQMRP</sequence>
<dbReference type="EMBL" id="JARYMX010000007">
    <property type="protein sequence ID" value="KAJ9539758.1"/>
    <property type="molecule type" value="Genomic_DNA"/>
</dbReference>
<dbReference type="AlphaFoldDB" id="A0AA38SCD5"/>
<gene>
    <name evidence="1" type="ORF">OSB04_026264</name>
</gene>
<evidence type="ECO:0008006" key="3">
    <source>
        <dbReference type="Google" id="ProtNLM"/>
    </source>
</evidence>
<evidence type="ECO:0000313" key="1">
    <source>
        <dbReference type="EMBL" id="KAJ9539758.1"/>
    </source>
</evidence>
<protein>
    <recommendedName>
        <fullName evidence="3">Pentatricopeptide repeat-containing protein</fullName>
    </recommendedName>
</protein>
<keyword evidence="2" id="KW-1185">Reference proteome</keyword>
<dbReference type="Proteomes" id="UP001172457">
    <property type="component" value="Chromosome 7"/>
</dbReference>
<name>A0AA38SCD5_9ASTR</name>